<evidence type="ECO:0000313" key="3">
    <source>
        <dbReference type="Proteomes" id="UP000010471"/>
    </source>
</evidence>
<dbReference type="RefSeq" id="WP_015185316.1">
    <property type="nucleotide sequence ID" value="NC_019738.1"/>
</dbReference>
<dbReference type="OrthoDB" id="467314at2"/>
<keyword evidence="3" id="KW-1185">Reference proteome</keyword>
<dbReference type="HOGENOM" id="CLU_1446144_0_0_3"/>
<keyword evidence="1" id="KW-0472">Membrane</keyword>
<name>K9WLX9_9CYAN</name>
<dbReference type="KEGG" id="mic:Mic7113_5551"/>
<sequence length="187" mass="20589">MTKQETASQGSSVASDSVTIINLDATNEEPVVKFFKAGTYEVRVIGKSQGGRYEAWSRWENNDTYGTFITGWLNAYTIYSPEFKEIDIGDINQTYETKEAALAAAKTRGSSTFTLNSDGEVKFYLKDEKGKYKDNRDGLSLAVKKKGQATDDAPLSPGVSFLILVIVVLFSVTIWGLANLVNNYPAK</sequence>
<dbReference type="Proteomes" id="UP000010471">
    <property type="component" value="Chromosome"/>
</dbReference>
<proteinExistence type="predicted"/>
<accession>K9WLX9</accession>
<reference evidence="2 3" key="1">
    <citation type="submission" date="2012-06" db="EMBL/GenBank/DDBJ databases">
        <title>Finished chromosome of genome of Microcoleus sp. PCC 7113.</title>
        <authorList>
            <consortium name="US DOE Joint Genome Institute"/>
            <person name="Gugger M."/>
            <person name="Coursin T."/>
            <person name="Rippka R."/>
            <person name="Tandeau De Marsac N."/>
            <person name="Huntemann M."/>
            <person name="Wei C.-L."/>
            <person name="Han J."/>
            <person name="Detter J.C."/>
            <person name="Han C."/>
            <person name="Tapia R."/>
            <person name="Chen A."/>
            <person name="Kyrpides N."/>
            <person name="Mavromatis K."/>
            <person name="Markowitz V."/>
            <person name="Szeto E."/>
            <person name="Ivanova N."/>
            <person name="Pagani I."/>
            <person name="Pati A."/>
            <person name="Goodwin L."/>
            <person name="Nordberg H.P."/>
            <person name="Cantor M.N."/>
            <person name="Hua S.X."/>
            <person name="Woyke T."/>
            <person name="Kerfeld C.A."/>
        </authorList>
    </citation>
    <scope>NUCLEOTIDE SEQUENCE [LARGE SCALE GENOMIC DNA]</scope>
    <source>
        <strain evidence="2 3">PCC 7113</strain>
    </source>
</reference>
<gene>
    <name evidence="2" type="ORF">Mic7113_5551</name>
</gene>
<keyword evidence="1" id="KW-1133">Transmembrane helix</keyword>
<dbReference type="eggNOG" id="ENOG503464A">
    <property type="taxonomic scope" value="Bacteria"/>
</dbReference>
<dbReference type="AlphaFoldDB" id="K9WLX9"/>
<keyword evidence="1" id="KW-0812">Transmembrane</keyword>
<feature type="transmembrane region" description="Helical" evidence="1">
    <location>
        <begin position="159"/>
        <end position="181"/>
    </location>
</feature>
<protein>
    <submittedName>
        <fullName evidence="2">Uncharacterized protein</fullName>
    </submittedName>
</protein>
<organism evidence="2 3">
    <name type="scientific">Allocoleopsis franciscana PCC 7113</name>
    <dbReference type="NCBI Taxonomy" id="1173027"/>
    <lineage>
        <taxon>Bacteria</taxon>
        <taxon>Bacillati</taxon>
        <taxon>Cyanobacteriota</taxon>
        <taxon>Cyanophyceae</taxon>
        <taxon>Coleofasciculales</taxon>
        <taxon>Coleofasciculaceae</taxon>
        <taxon>Allocoleopsis</taxon>
        <taxon>Allocoleopsis franciscana</taxon>
    </lineage>
</organism>
<evidence type="ECO:0000313" key="2">
    <source>
        <dbReference type="EMBL" id="AFZ21183.1"/>
    </source>
</evidence>
<dbReference type="EMBL" id="CP003630">
    <property type="protein sequence ID" value="AFZ21183.1"/>
    <property type="molecule type" value="Genomic_DNA"/>
</dbReference>
<evidence type="ECO:0000256" key="1">
    <source>
        <dbReference type="SAM" id="Phobius"/>
    </source>
</evidence>